<dbReference type="AlphaFoldDB" id="A0A0M3AHI5"/>
<dbReference type="PATRIC" id="fig|56193.3.peg.5245"/>
<gene>
    <name evidence="1" type="ORF">YP76_24860</name>
</gene>
<comment type="caution">
    <text evidence="1">The sequence shown here is derived from an EMBL/GenBank/DDBJ whole genome shotgun (WGS) entry which is preliminary data.</text>
</comment>
<proteinExistence type="predicted"/>
<dbReference type="Proteomes" id="UP000033874">
    <property type="component" value="Unassembled WGS sequence"/>
</dbReference>
<evidence type="ECO:0000313" key="2">
    <source>
        <dbReference type="Proteomes" id="UP000033874"/>
    </source>
</evidence>
<organism evidence="1 2">
    <name type="scientific">Sphingobium chungbukense</name>
    <dbReference type="NCBI Taxonomy" id="56193"/>
    <lineage>
        <taxon>Bacteria</taxon>
        <taxon>Pseudomonadati</taxon>
        <taxon>Pseudomonadota</taxon>
        <taxon>Alphaproteobacteria</taxon>
        <taxon>Sphingomonadales</taxon>
        <taxon>Sphingomonadaceae</taxon>
        <taxon>Sphingobium</taxon>
    </lineage>
</organism>
<name>A0A0M3AHI5_9SPHN</name>
<evidence type="ECO:0000313" key="1">
    <source>
        <dbReference type="EMBL" id="KKW89488.1"/>
    </source>
</evidence>
<dbReference type="STRING" id="56193.YP76_24860"/>
<keyword evidence="2" id="KW-1185">Reference proteome</keyword>
<accession>A0A0M3AHI5</accession>
<reference evidence="1 2" key="1">
    <citation type="submission" date="2015-04" db="EMBL/GenBank/DDBJ databases">
        <title>Genome sequence of aromatic hydrocarbons-degrading Sphingobium chungbukense DJ77.</title>
        <authorList>
            <person name="Kim Y.-C."/>
            <person name="Chae J.-C."/>
        </authorList>
    </citation>
    <scope>NUCLEOTIDE SEQUENCE [LARGE SCALE GENOMIC DNA]</scope>
    <source>
        <strain evidence="1 2">DJ77</strain>
    </source>
</reference>
<dbReference type="EMBL" id="LBIC01000020">
    <property type="protein sequence ID" value="KKW89488.1"/>
    <property type="molecule type" value="Genomic_DNA"/>
</dbReference>
<protein>
    <submittedName>
        <fullName evidence="1">Uncharacterized protein</fullName>
    </submittedName>
</protein>
<sequence length="108" mass="11956">MPGISQGIDDRQAARHEAIQHVFGQQQSAASLRRRGQDQPIPELQLVIDAQIGGGERSSGFRYRAAECVGEFKKGRARTTNAGQIGQDIRTGSTRPFKQVDQYIVARY</sequence>
<dbReference type="RefSeq" id="WP_046766083.1">
    <property type="nucleotide sequence ID" value="NZ_LBIC01000020.1"/>
</dbReference>